<comment type="caution">
    <text evidence="1">The sequence shown here is derived from an EMBL/GenBank/DDBJ whole genome shotgun (WGS) entry which is preliminary data.</text>
</comment>
<dbReference type="EMBL" id="BAABME010013689">
    <property type="protein sequence ID" value="GAA0186425.1"/>
    <property type="molecule type" value="Genomic_DNA"/>
</dbReference>
<evidence type="ECO:0000313" key="1">
    <source>
        <dbReference type="EMBL" id="GAA0186425.1"/>
    </source>
</evidence>
<proteinExistence type="predicted"/>
<dbReference type="Proteomes" id="UP001454036">
    <property type="component" value="Unassembled WGS sequence"/>
</dbReference>
<sequence length="129" mass="14344">MHEFNITGETGLTYCHSTSLFTLKGFEGSILPKYLIFTCKVGIKSLLWMAKFIGGKKVSKVLGNDDAKQVLAIPLSRHHIMDRLVWNHTRSGCYLTCSRYKSAREMKRKGVWAEDLMSIGVACGAQGSA</sequence>
<accession>A0AAV3S0W2</accession>
<evidence type="ECO:0000313" key="2">
    <source>
        <dbReference type="Proteomes" id="UP001454036"/>
    </source>
</evidence>
<gene>
    <name evidence="1" type="ORF">LIER_33713</name>
</gene>
<reference evidence="1 2" key="1">
    <citation type="submission" date="2024-01" db="EMBL/GenBank/DDBJ databases">
        <title>The complete chloroplast genome sequence of Lithospermum erythrorhizon: insights into the phylogenetic relationship among Boraginaceae species and the maternal lineages of purple gromwells.</title>
        <authorList>
            <person name="Okada T."/>
            <person name="Watanabe K."/>
        </authorList>
    </citation>
    <scope>NUCLEOTIDE SEQUENCE [LARGE SCALE GENOMIC DNA]</scope>
</reference>
<organism evidence="1 2">
    <name type="scientific">Lithospermum erythrorhizon</name>
    <name type="common">Purple gromwell</name>
    <name type="synonym">Lithospermum officinale var. erythrorhizon</name>
    <dbReference type="NCBI Taxonomy" id="34254"/>
    <lineage>
        <taxon>Eukaryota</taxon>
        <taxon>Viridiplantae</taxon>
        <taxon>Streptophyta</taxon>
        <taxon>Embryophyta</taxon>
        <taxon>Tracheophyta</taxon>
        <taxon>Spermatophyta</taxon>
        <taxon>Magnoliopsida</taxon>
        <taxon>eudicotyledons</taxon>
        <taxon>Gunneridae</taxon>
        <taxon>Pentapetalae</taxon>
        <taxon>asterids</taxon>
        <taxon>lamiids</taxon>
        <taxon>Boraginales</taxon>
        <taxon>Boraginaceae</taxon>
        <taxon>Boraginoideae</taxon>
        <taxon>Lithospermeae</taxon>
        <taxon>Lithospermum</taxon>
    </lineage>
</organism>
<dbReference type="AlphaFoldDB" id="A0AAV3S0W2"/>
<keyword evidence="2" id="KW-1185">Reference proteome</keyword>
<name>A0AAV3S0W2_LITER</name>
<protein>
    <submittedName>
        <fullName evidence="1">Uncharacterized protein</fullName>
    </submittedName>
</protein>